<gene>
    <name evidence="1" type="ORF">JG540_01800</name>
</gene>
<dbReference type="Proteomes" id="UP000595895">
    <property type="component" value="Chromosome"/>
</dbReference>
<evidence type="ECO:0000313" key="1">
    <source>
        <dbReference type="EMBL" id="QQM67644.1"/>
    </source>
</evidence>
<accession>A0A7T7M9Y9</accession>
<dbReference type="RefSeq" id="WP_200276397.1">
    <property type="nucleotide sequence ID" value="NZ_CP066802.1"/>
</dbReference>
<name>A0A7T7M9Y9_9ACTO</name>
<reference evidence="1 2" key="1">
    <citation type="submission" date="2020-12" db="EMBL/GenBank/DDBJ databases">
        <authorList>
            <person name="Zhou J."/>
        </authorList>
    </citation>
    <scope>NUCLEOTIDE SEQUENCE [LARGE SCALE GENOMIC DNA]</scope>
    <source>
        <strain evidence="1 2">CCUG 61299</strain>
    </source>
</reference>
<organism evidence="1 2">
    <name type="scientific">Actinomyces weissii</name>
    <dbReference type="NCBI Taxonomy" id="675090"/>
    <lineage>
        <taxon>Bacteria</taxon>
        <taxon>Bacillati</taxon>
        <taxon>Actinomycetota</taxon>
        <taxon>Actinomycetes</taxon>
        <taxon>Actinomycetales</taxon>
        <taxon>Actinomycetaceae</taxon>
        <taxon>Actinomyces</taxon>
    </lineage>
</organism>
<dbReference type="AlphaFoldDB" id="A0A7T7M9Y9"/>
<evidence type="ECO:0000313" key="2">
    <source>
        <dbReference type="Proteomes" id="UP000595895"/>
    </source>
</evidence>
<protein>
    <submittedName>
        <fullName evidence="1">Uncharacterized protein</fullName>
    </submittedName>
</protein>
<sequence>MAKSWSRRPLEGACLEVVSFEQDDLVGLLGRVAGPGGALQGVAYTTSQAFAVTEVVLGAAPALRYLADGALREVPLGTVYELRLWRVTAGLEAADGGLLACEWRWLNGTGAVQVTLREAAGGDGGAGTTTCWSRPNAYLQHGATLPSKSPQKMDSIEVFQEHEYGNTVFVDELMTGKWGA</sequence>
<keyword evidence="2" id="KW-1185">Reference proteome</keyword>
<proteinExistence type="predicted"/>
<dbReference type="EMBL" id="CP066802">
    <property type="protein sequence ID" value="QQM67644.1"/>
    <property type="molecule type" value="Genomic_DNA"/>
</dbReference>
<dbReference type="KEGG" id="awe:JG540_01800"/>